<protein>
    <submittedName>
        <fullName evidence="1">Uncharacterized protein</fullName>
    </submittedName>
</protein>
<proteinExistence type="predicted"/>
<dbReference type="GO" id="GO:0032221">
    <property type="term" value="C:Rpd3S complex"/>
    <property type="evidence" value="ECO:0007669"/>
    <property type="project" value="TreeGrafter"/>
</dbReference>
<dbReference type="Proteomes" id="UP000029665">
    <property type="component" value="Unassembled WGS sequence"/>
</dbReference>
<dbReference type="OrthoDB" id="5876363at2759"/>
<evidence type="ECO:0000313" key="2">
    <source>
        <dbReference type="Proteomes" id="UP000029665"/>
    </source>
</evidence>
<sequence>MPPWNKKWMCPNHAERILQPKHRIPRANATPIEITKPHQWNNGIIEVVNTDSAPPPAIVPDRLNVDEVLINGRRYRVPERVITLDFWDKVSKTRGLRTET</sequence>
<reference evidence="1" key="1">
    <citation type="submission" date="2014-01" db="EMBL/GenBank/DDBJ databases">
        <title>The genome of the white-rot fungus Pycnoporus cinnabarinus: a basidiomycete model with a versatile arsenal for lignocellulosic biomass breakdown.</title>
        <authorList>
            <person name="Levasseur A."/>
            <person name="Lomascolo A."/>
            <person name="Ruiz-Duenas F.J."/>
            <person name="Uzan E."/>
            <person name="Piumi F."/>
            <person name="Kues U."/>
            <person name="Ram A.F.J."/>
            <person name="Murat C."/>
            <person name="Haon M."/>
            <person name="Benoit I."/>
            <person name="Arfi Y."/>
            <person name="Chevret D."/>
            <person name="Drula E."/>
            <person name="Kwon M.J."/>
            <person name="Gouret P."/>
            <person name="Lesage-Meessen L."/>
            <person name="Lombard V."/>
            <person name="Mariette J."/>
            <person name="Noirot C."/>
            <person name="Park J."/>
            <person name="Patyshakuliyeva A."/>
            <person name="Wieneger R.A.B."/>
            <person name="Wosten H.A.B."/>
            <person name="Martin F."/>
            <person name="Coutinho P.M."/>
            <person name="de Vries R."/>
            <person name="Martinez A.T."/>
            <person name="Klopp C."/>
            <person name="Pontarotti P."/>
            <person name="Henrissat B."/>
            <person name="Record E."/>
        </authorList>
    </citation>
    <scope>NUCLEOTIDE SEQUENCE [LARGE SCALE GENOMIC DNA]</scope>
    <source>
        <strain evidence="1">BRFM137</strain>
    </source>
</reference>
<dbReference type="AlphaFoldDB" id="A0A060T034"/>
<dbReference type="GO" id="GO:0006357">
    <property type="term" value="P:regulation of transcription by RNA polymerase II"/>
    <property type="evidence" value="ECO:0007669"/>
    <property type="project" value="TreeGrafter"/>
</dbReference>
<keyword evidence="2" id="KW-1185">Reference proteome</keyword>
<name>A0A060T034_PYCCI</name>
<accession>A0A060T034</accession>
<organism evidence="1 2">
    <name type="scientific">Pycnoporus cinnabarinus</name>
    <name type="common">Cinnabar-red polypore</name>
    <name type="synonym">Trametes cinnabarina</name>
    <dbReference type="NCBI Taxonomy" id="5643"/>
    <lineage>
        <taxon>Eukaryota</taxon>
        <taxon>Fungi</taxon>
        <taxon>Dikarya</taxon>
        <taxon>Basidiomycota</taxon>
        <taxon>Agaricomycotina</taxon>
        <taxon>Agaricomycetes</taxon>
        <taxon>Polyporales</taxon>
        <taxon>Polyporaceae</taxon>
        <taxon>Trametes</taxon>
    </lineage>
</organism>
<dbReference type="HOGENOM" id="CLU_2307453_0_0_1"/>
<dbReference type="InterPro" id="IPR052819">
    <property type="entry name" value="Chromatin_regulatory_protein"/>
</dbReference>
<dbReference type="PANTHER" id="PTHR47636:SF1">
    <property type="entry name" value="TRANSCRIPTIONAL REGULATORY PROTEIN RCO1"/>
    <property type="match status" value="1"/>
</dbReference>
<dbReference type="STRING" id="5643.A0A060T034"/>
<evidence type="ECO:0000313" key="1">
    <source>
        <dbReference type="EMBL" id="CDO77849.1"/>
    </source>
</evidence>
<dbReference type="PANTHER" id="PTHR47636">
    <property type="entry name" value="TRANSCRIPTIONAL REGULATORY PROTEIN RCO1"/>
    <property type="match status" value="1"/>
</dbReference>
<gene>
    <name evidence="1" type="ORF">BN946_scf185032.g1</name>
</gene>
<comment type="caution">
    <text evidence="1">The sequence shown here is derived from an EMBL/GenBank/DDBJ whole genome shotgun (WGS) entry which is preliminary data.</text>
</comment>
<dbReference type="EMBL" id="CCBP010000515">
    <property type="protein sequence ID" value="CDO77849.1"/>
    <property type="molecule type" value="Genomic_DNA"/>
</dbReference>